<evidence type="ECO:0000313" key="2">
    <source>
        <dbReference type="Proteomes" id="UP000258501"/>
    </source>
</evidence>
<protein>
    <submittedName>
        <fullName evidence="1">Uncharacterized protein</fullName>
    </submittedName>
</protein>
<evidence type="ECO:0000313" key="1">
    <source>
        <dbReference type="EMBL" id="AGK86878.1"/>
    </source>
</evidence>
<proteinExistence type="predicted"/>
<reference evidence="1 2" key="1">
    <citation type="submission" date="2013-02" db="EMBL/GenBank/DDBJ databases">
        <authorList>
            <person name="Lukaszewicz M."/>
            <person name="Biegalska A."/>
            <person name="Krasowska A."/>
        </authorList>
    </citation>
    <scope>NUCLEOTIDE SEQUENCE [LARGE SCALE GENOMIC DNA]</scope>
</reference>
<name>R4JEY8_9CAUD</name>
<accession>R4JEY8</accession>
<dbReference type="Proteomes" id="UP000258501">
    <property type="component" value="Segment"/>
</dbReference>
<organism evidence="1 2">
    <name type="scientific">Bacillus phage SIOphi</name>
    <dbReference type="NCBI Taxonomy" id="1285382"/>
    <lineage>
        <taxon>Viruses</taxon>
        <taxon>Duplodnaviria</taxon>
        <taxon>Heunggongvirae</taxon>
        <taxon>Uroviricota</taxon>
        <taxon>Caudoviricetes</taxon>
        <taxon>Herelleviridae</taxon>
        <taxon>Bastillevirinae</taxon>
        <taxon>Siophivirus</taxon>
        <taxon>Siophivirus SIOphi</taxon>
    </lineage>
</organism>
<keyword evidence="2" id="KW-1185">Reference proteome</keyword>
<sequence>MTDEELRCRLRDLYADYENHLDTPIIVESPEGKLKIKDVTVNFGRFAYNKKVIEVNGERYCKACYRDVIEDGKNK</sequence>
<dbReference type="EMBL" id="KC699836">
    <property type="protein sequence ID" value="AGK86878.1"/>
    <property type="molecule type" value="Genomic_DNA"/>
</dbReference>
<gene>
    <name evidence="1" type="ORF">SIOphi_00350</name>
</gene>